<evidence type="ECO:0000313" key="1">
    <source>
        <dbReference type="EMBL" id="MDT3241927.1"/>
    </source>
</evidence>
<organism evidence="1 2">
    <name type="scientific">Pseudomonas amygdali pv. morsprunorum</name>
    <dbReference type="NCBI Taxonomy" id="129138"/>
    <lineage>
        <taxon>Bacteria</taxon>
        <taxon>Pseudomonadati</taxon>
        <taxon>Pseudomonadota</taxon>
        <taxon>Gammaproteobacteria</taxon>
        <taxon>Pseudomonadales</taxon>
        <taxon>Pseudomonadaceae</taxon>
        <taxon>Pseudomonas</taxon>
        <taxon>Pseudomonas amygdali</taxon>
    </lineage>
</organism>
<evidence type="ECO:0000313" key="2">
    <source>
        <dbReference type="Proteomes" id="UP001254709"/>
    </source>
</evidence>
<accession>A0AB35R139</accession>
<name>A0AB35R139_PSEA0</name>
<reference evidence="1" key="1">
    <citation type="submission" date="2023-05" db="EMBL/GenBank/DDBJ databases">
        <title>Development of a Genome-informed protocol for detection of Pseudomonas amygdali pv. morsprunorum using LAMP and PCR.</title>
        <authorList>
            <person name="Diaz D."/>
            <person name="Zamorano A."/>
            <person name="Garcia H."/>
            <person name="Ramos C."/>
            <person name="Cui W."/>
            <person name="Carreras C."/>
            <person name="Beltran M.F."/>
            <person name="Sagredo B."/>
            <person name="Pinto M."/>
            <person name="Fiore N."/>
        </authorList>
    </citation>
    <scope>NUCLEOTIDE SEQUENCE</scope>
    <source>
        <strain evidence="1">S2_Pam</strain>
    </source>
</reference>
<dbReference type="Proteomes" id="UP001254709">
    <property type="component" value="Unassembled WGS sequence"/>
</dbReference>
<dbReference type="AlphaFoldDB" id="A0AB35R139"/>
<dbReference type="EMBL" id="JASJMZ010000020">
    <property type="protein sequence ID" value="MDT3241927.1"/>
    <property type="molecule type" value="Genomic_DNA"/>
</dbReference>
<protein>
    <submittedName>
        <fullName evidence="1">Uncharacterized protein</fullName>
    </submittedName>
</protein>
<gene>
    <name evidence="1" type="ORF">QNL30_14865</name>
</gene>
<dbReference type="RefSeq" id="WP_134941612.1">
    <property type="nucleotide sequence ID" value="NZ_CAWMUB010000222.1"/>
</dbReference>
<sequence>MKKDLEIQGFLFVWWKVVCCRLPHASPEKDLFGSISKNAVLCQGRLSGTMKQILGKPVFKQRKDTPENSPLSSVFLRPRLWDVQQFILIPT</sequence>
<comment type="caution">
    <text evidence="1">The sequence shown here is derived from an EMBL/GenBank/DDBJ whole genome shotgun (WGS) entry which is preliminary data.</text>
</comment>
<proteinExistence type="predicted"/>